<keyword evidence="4" id="KW-0597">Phosphoprotein</keyword>
<dbReference type="FunFam" id="3.30.160.60:FF:001158">
    <property type="entry name" value="zinc finger protein 22"/>
    <property type="match status" value="2"/>
</dbReference>
<protein>
    <submittedName>
        <fullName evidence="17">Oocyte zinc finger protein XlCOF7.1</fullName>
    </submittedName>
</protein>
<feature type="domain" description="C2H2-type" evidence="15">
    <location>
        <begin position="379"/>
        <end position="406"/>
    </location>
</feature>
<evidence type="ECO:0000256" key="4">
    <source>
        <dbReference type="ARBA" id="ARBA00022553"/>
    </source>
</evidence>
<dbReference type="GO" id="GO:0002682">
    <property type="term" value="P:regulation of immune system process"/>
    <property type="evidence" value="ECO:0007669"/>
    <property type="project" value="TreeGrafter"/>
</dbReference>
<evidence type="ECO:0000256" key="2">
    <source>
        <dbReference type="ARBA" id="ARBA00004123"/>
    </source>
</evidence>
<dbReference type="KEGG" id="xla:779048"/>
<feature type="domain" description="C2H2-type" evidence="15">
    <location>
        <begin position="1255"/>
        <end position="1282"/>
    </location>
</feature>
<feature type="region of interest" description="Disordered" evidence="14">
    <location>
        <begin position="654"/>
        <end position="691"/>
    </location>
</feature>
<dbReference type="GO" id="GO:0001227">
    <property type="term" value="F:DNA-binding transcription repressor activity, RNA polymerase II-specific"/>
    <property type="evidence" value="ECO:0007669"/>
    <property type="project" value="TreeGrafter"/>
</dbReference>
<dbReference type="GO" id="GO:0008270">
    <property type="term" value="F:zinc ion binding"/>
    <property type="evidence" value="ECO:0007669"/>
    <property type="project" value="UniProtKB-KW"/>
</dbReference>
<comment type="subcellular location">
    <subcellularLocation>
        <location evidence="2">Nucleus</location>
    </subcellularLocation>
</comment>
<evidence type="ECO:0000256" key="12">
    <source>
        <dbReference type="ARBA" id="ARBA00023242"/>
    </source>
</evidence>
<evidence type="ECO:0000256" key="5">
    <source>
        <dbReference type="ARBA" id="ARBA00022723"/>
    </source>
</evidence>
<organism evidence="16 17">
    <name type="scientific">Xenopus laevis</name>
    <name type="common">African clawed frog</name>
    <dbReference type="NCBI Taxonomy" id="8355"/>
    <lineage>
        <taxon>Eukaryota</taxon>
        <taxon>Metazoa</taxon>
        <taxon>Chordata</taxon>
        <taxon>Craniata</taxon>
        <taxon>Vertebrata</taxon>
        <taxon>Euteleostomi</taxon>
        <taxon>Amphibia</taxon>
        <taxon>Batrachia</taxon>
        <taxon>Anura</taxon>
        <taxon>Pipoidea</taxon>
        <taxon>Pipidae</taxon>
        <taxon>Xenopodinae</taxon>
        <taxon>Xenopus</taxon>
        <taxon>Xenopus</taxon>
    </lineage>
</organism>
<accession>A0A8J1LRU4</accession>
<feature type="domain" description="C2H2-type" evidence="15">
    <location>
        <begin position="1085"/>
        <end position="1112"/>
    </location>
</feature>
<evidence type="ECO:0000256" key="10">
    <source>
        <dbReference type="ARBA" id="ARBA00023125"/>
    </source>
</evidence>
<keyword evidence="11" id="KW-0804">Transcription</keyword>
<keyword evidence="7 13" id="KW-0863">Zinc-finger</keyword>
<feature type="domain" description="C2H2-type" evidence="15">
    <location>
        <begin position="548"/>
        <end position="575"/>
    </location>
</feature>
<keyword evidence="8" id="KW-0862">Zinc</keyword>
<evidence type="ECO:0000256" key="9">
    <source>
        <dbReference type="ARBA" id="ARBA00023015"/>
    </source>
</evidence>
<evidence type="ECO:0000256" key="14">
    <source>
        <dbReference type="SAM" id="MobiDB-lite"/>
    </source>
</evidence>
<keyword evidence="9" id="KW-0805">Transcription regulation</keyword>
<keyword evidence="5" id="KW-0479">Metal-binding</keyword>
<feature type="region of interest" description="Disordered" evidence="14">
    <location>
        <begin position="1"/>
        <end position="21"/>
    </location>
</feature>
<dbReference type="GO" id="GO:0000978">
    <property type="term" value="F:RNA polymerase II cis-regulatory region sequence-specific DNA binding"/>
    <property type="evidence" value="ECO:0000318"/>
    <property type="project" value="GO_Central"/>
</dbReference>
<dbReference type="Gene3D" id="3.30.160.60">
    <property type="entry name" value="Classic Zinc Finger"/>
    <property type="match status" value="16"/>
</dbReference>
<dbReference type="PROSITE" id="PS00028">
    <property type="entry name" value="ZINC_FINGER_C2H2_1"/>
    <property type="match status" value="16"/>
</dbReference>
<evidence type="ECO:0000256" key="6">
    <source>
        <dbReference type="ARBA" id="ARBA00022737"/>
    </source>
</evidence>
<comment type="similarity">
    <text evidence="3">Belongs to the krueppel C2H2-type zinc-finger protein family.</text>
</comment>
<comment type="function">
    <text evidence="1">May be involved in transcriptional regulation.</text>
</comment>
<dbReference type="GO" id="GO:0001817">
    <property type="term" value="P:regulation of cytokine production"/>
    <property type="evidence" value="ECO:0007669"/>
    <property type="project" value="TreeGrafter"/>
</dbReference>
<feature type="compositionally biased region" description="Basic and acidic residues" evidence="14">
    <location>
        <begin position="681"/>
        <end position="691"/>
    </location>
</feature>
<dbReference type="FunFam" id="3.30.160.60:FF:001007">
    <property type="entry name" value="Zinc finger protein 1184"/>
    <property type="match status" value="2"/>
</dbReference>
<dbReference type="GO" id="GO:0005654">
    <property type="term" value="C:nucleoplasm"/>
    <property type="evidence" value="ECO:0007669"/>
    <property type="project" value="TreeGrafter"/>
</dbReference>
<dbReference type="FunFam" id="3.30.160.60:FF:000389">
    <property type="entry name" value="Zinc finger protein"/>
    <property type="match status" value="1"/>
</dbReference>
<dbReference type="FunFam" id="3.30.160.60:FF:000710">
    <property type="entry name" value="Zinc finger protein 768"/>
    <property type="match status" value="2"/>
</dbReference>
<evidence type="ECO:0000313" key="17">
    <source>
        <dbReference type="RefSeq" id="XP_041432283.1"/>
    </source>
</evidence>
<dbReference type="InterPro" id="IPR036236">
    <property type="entry name" value="Znf_C2H2_sf"/>
</dbReference>
<evidence type="ECO:0000259" key="15">
    <source>
        <dbReference type="PROSITE" id="PS50157"/>
    </source>
</evidence>
<dbReference type="FunFam" id="3.30.160.60:FF:003089">
    <property type="match status" value="1"/>
</dbReference>
<evidence type="ECO:0000256" key="1">
    <source>
        <dbReference type="ARBA" id="ARBA00003767"/>
    </source>
</evidence>
<dbReference type="OrthoDB" id="3533395at2759"/>
<dbReference type="Proteomes" id="UP000186698">
    <property type="component" value="Chromosome 9_10L"/>
</dbReference>
<dbReference type="GO" id="GO:0006357">
    <property type="term" value="P:regulation of transcription by RNA polymerase II"/>
    <property type="evidence" value="ECO:0000318"/>
    <property type="project" value="GO_Central"/>
</dbReference>
<keyword evidence="6" id="KW-0677">Repeat</keyword>
<reference evidence="17" key="1">
    <citation type="submission" date="2025-08" db="UniProtKB">
        <authorList>
            <consortium name="RefSeq"/>
        </authorList>
    </citation>
    <scope>IDENTIFICATION</scope>
    <source>
        <strain evidence="17">J_2021</strain>
        <tissue evidence="17">Erythrocytes</tissue>
    </source>
</reference>
<feature type="domain" description="C2H2-type" evidence="15">
    <location>
        <begin position="1170"/>
        <end position="1197"/>
    </location>
</feature>
<feature type="compositionally biased region" description="Basic and acidic residues" evidence="14">
    <location>
        <begin position="7"/>
        <end position="21"/>
    </location>
</feature>
<keyword evidence="10" id="KW-0238">DNA-binding</keyword>
<feature type="domain" description="C2H2-type" evidence="15">
    <location>
        <begin position="520"/>
        <end position="547"/>
    </location>
</feature>
<feature type="domain" description="C2H2-type" evidence="15">
    <location>
        <begin position="1113"/>
        <end position="1141"/>
    </location>
</feature>
<name>A0A8J1LRU4_XENLA</name>
<dbReference type="GeneID" id="779048"/>
<feature type="domain" description="C2H2-type" evidence="15">
    <location>
        <begin position="1142"/>
        <end position="1169"/>
    </location>
</feature>
<evidence type="ECO:0000256" key="11">
    <source>
        <dbReference type="ARBA" id="ARBA00023163"/>
    </source>
</evidence>
<keyword evidence="12" id="KW-0539">Nucleus</keyword>
<keyword evidence="16" id="KW-1185">Reference proteome</keyword>
<feature type="domain" description="C2H2-type" evidence="15">
    <location>
        <begin position="492"/>
        <end position="519"/>
    </location>
</feature>
<dbReference type="PANTHER" id="PTHR24399:SF76">
    <property type="entry name" value="GASTRULA ZINC FINGER PROTEIN XLCGF46.1 ISOFORM X1"/>
    <property type="match status" value="1"/>
</dbReference>
<evidence type="ECO:0000313" key="16">
    <source>
        <dbReference type="Proteomes" id="UP000186698"/>
    </source>
</evidence>
<dbReference type="FunFam" id="3.30.160.60:FF:002343">
    <property type="entry name" value="Zinc finger protein 33A"/>
    <property type="match status" value="2"/>
</dbReference>
<feature type="domain" description="C2H2-type" evidence="15">
    <location>
        <begin position="1056"/>
        <end position="1084"/>
    </location>
</feature>
<dbReference type="PANTHER" id="PTHR24399">
    <property type="entry name" value="ZINC FINGER AND BTB DOMAIN-CONTAINING"/>
    <property type="match status" value="1"/>
</dbReference>
<dbReference type="CTD" id="779048"/>
<dbReference type="SMART" id="SM00355">
    <property type="entry name" value="ZnF_C2H2"/>
    <property type="match status" value="16"/>
</dbReference>
<gene>
    <name evidence="17" type="primary">znf248.L</name>
</gene>
<dbReference type="GO" id="GO:0005634">
    <property type="term" value="C:nucleus"/>
    <property type="evidence" value="ECO:0000318"/>
    <property type="project" value="GO_Central"/>
</dbReference>
<feature type="domain" description="C2H2-type" evidence="15">
    <location>
        <begin position="1226"/>
        <end position="1254"/>
    </location>
</feature>
<evidence type="ECO:0000256" key="7">
    <source>
        <dbReference type="ARBA" id="ARBA00022771"/>
    </source>
</evidence>
<evidence type="ECO:0000256" key="3">
    <source>
        <dbReference type="ARBA" id="ARBA00006991"/>
    </source>
</evidence>
<dbReference type="RefSeq" id="XP_041432283.1">
    <property type="nucleotide sequence ID" value="XM_041576349.1"/>
</dbReference>
<feature type="domain" description="C2H2-type" evidence="15">
    <location>
        <begin position="350"/>
        <end position="378"/>
    </location>
</feature>
<dbReference type="FunFam" id="3.30.160.60:FF:000540">
    <property type="entry name" value="zinc finger protein 263 isoform X1"/>
    <property type="match status" value="2"/>
</dbReference>
<dbReference type="PROSITE" id="PS50157">
    <property type="entry name" value="ZINC_FINGER_C2H2_2"/>
    <property type="match status" value="16"/>
</dbReference>
<proteinExistence type="inferred from homology"/>
<evidence type="ECO:0000256" key="13">
    <source>
        <dbReference type="PROSITE-ProRule" id="PRU00042"/>
    </source>
</evidence>
<feature type="domain" description="C2H2-type" evidence="15">
    <location>
        <begin position="407"/>
        <end position="434"/>
    </location>
</feature>
<sequence>MGGVIRKVMDRGRGSEGEEQRVWREERGIKLNCSLQSGISVWIPLVVQLLHWLITRGKQGHFQLSPSHKEPMGMWEEASDTGMKGKKKDKNEEEEERGKKERMVNLTLEMIYLLTGEVAIRTHHVSIYFSLDEWDYIKGNKDLYREGMKEEPQQLHPLATCEYKDESNVTSHVQATLSCNNDETITIPDISPVEQPPPANWIKEEVASREEGNQSDCSINPLTEQIQETDMPTPIMGCSMSANHILDIIKEEADSYEKSILLPNSDSHAVKEEVTSCEESNQSYYSINPLTEQIQGTDTPTPIMGYSLLSSPLKIKGNEYNDDAIEGHTNFMHILDFDGHKKTQIIKKHVFCSDCGQSFGTSSELTVHRQQNHTGEKPFVCSECGKCFITPKELSVHQRTHTGEKPYSCSECEKCFSNRSCLIDHLRTHTGDKPYSCFQCGKCFSNRANRIRHQRIHTGEKPFACSECEKCFASSTELTVHRRRNHTGEKPYSCSECGKCFATTSHLRAHGRAHTGEKPYSCLECGKCFATSSNLRAHGRAHTGEKPYSCSECGKCFSTRLSLTRHERTHMGKKHFLNSIKTENNFHVTNVNVGGVIRKVMDRGRGSEGEEQRVWREERGIKLNCSLQSGISVWIPLVVQLLHWLITRGKQGHFQVSPSHKEPMGMWEEASDTGMKGKKKDKNEEEERGKKERMVNLTLEMIYLLTGEHYIPRKKSDDGGALHAPGSVIQKENNKNDKKILELMSNIIQLLTGEVAIRTDHVSIYFSLDEWDYIKGNKDLYREGIKAEPQQLHPLAACGYKDESNVTSHVQATLSCNNDGNITIPDISPVEQPPPANWIKEEAASWEWGNQSDCSINPFTEQIQGTDTPTPIMRYSMSANHILDIIKEEADSCEKSILLPNSDSHAVKEEVTSCEEGNQSDYSINPFTEQIQETDMPTPIMRYSMSANHILDVIKEEADSCEKSILSNSDSHAVNRGVTLCEESNQSYYSINPLTEQIQGTDTPTPIMGYSLVSSPLKIKGNEYNDDDDAIEGHKHFMHILDFDGHKKKQKIKKHFFCSDCGKSFGTSTEVTVHRRRNHTGEKPFACSECGKSFITPKELTVHQRTHTGEKPFSCSECGKCFITSSELTVHQRRNHTGEKPFACSECGKSFTRSKELTAHQRTHTGEKPYSCSECEKCFSNRSCLVDHLRTHTGDKPYSCFQCGKCFSSRANRIRHQRTHTGEKPFACSECEKCFASSTELTVHRRLKHTLEKPYSCSECGKCFATSSHLRVHGRAHTGEKP</sequence>
<dbReference type="Pfam" id="PF00096">
    <property type="entry name" value="zf-C2H2"/>
    <property type="match status" value="16"/>
</dbReference>
<dbReference type="InterPro" id="IPR013087">
    <property type="entry name" value="Znf_C2H2_type"/>
</dbReference>
<feature type="domain" description="C2H2-type" evidence="15">
    <location>
        <begin position="463"/>
        <end position="491"/>
    </location>
</feature>
<dbReference type="FunFam" id="3.30.160.60:FF:000936">
    <property type="entry name" value="Zinc finger protein 577"/>
    <property type="match status" value="2"/>
</dbReference>
<feature type="domain" description="C2H2-type" evidence="15">
    <location>
        <begin position="435"/>
        <end position="462"/>
    </location>
</feature>
<feature type="domain" description="C2H2-type" evidence="15">
    <location>
        <begin position="1198"/>
        <end position="1225"/>
    </location>
</feature>
<evidence type="ECO:0000256" key="8">
    <source>
        <dbReference type="ARBA" id="ARBA00022833"/>
    </source>
</evidence>
<feature type="region of interest" description="Disordered" evidence="14">
    <location>
        <begin position="65"/>
        <end position="100"/>
    </location>
</feature>
<dbReference type="GO" id="GO:0000981">
    <property type="term" value="F:DNA-binding transcription factor activity, RNA polymerase II-specific"/>
    <property type="evidence" value="ECO:0000318"/>
    <property type="project" value="GO_Central"/>
</dbReference>
<dbReference type="SUPFAM" id="SSF57667">
    <property type="entry name" value="beta-beta-alpha zinc fingers"/>
    <property type="match status" value="8"/>
</dbReference>